<reference evidence="1 2" key="1">
    <citation type="submission" date="2018-03" db="EMBL/GenBank/DDBJ databases">
        <title>Genome assembly of novel Miniimonas species PCH200.</title>
        <authorList>
            <person name="Thakur V."/>
            <person name="Kumar V."/>
            <person name="Singh D."/>
        </authorList>
    </citation>
    <scope>NUCLEOTIDE SEQUENCE [LARGE SCALE GENOMIC DNA]</scope>
    <source>
        <strain evidence="1 2">PCH200</strain>
    </source>
</reference>
<evidence type="ECO:0000313" key="2">
    <source>
        <dbReference type="Proteomes" id="UP000245166"/>
    </source>
</evidence>
<protein>
    <recommendedName>
        <fullName evidence="3">Methionine synthase</fullName>
    </recommendedName>
</protein>
<dbReference type="EMBL" id="PYHR01000002">
    <property type="protein sequence ID" value="PWD52211.1"/>
    <property type="molecule type" value="Genomic_DNA"/>
</dbReference>
<evidence type="ECO:0008006" key="3">
    <source>
        <dbReference type="Google" id="ProtNLM"/>
    </source>
</evidence>
<dbReference type="RefSeq" id="WP_109230593.1">
    <property type="nucleotide sequence ID" value="NZ_PYHR01000002.1"/>
</dbReference>
<comment type="caution">
    <text evidence="1">The sequence shown here is derived from an EMBL/GenBank/DDBJ whole genome shotgun (WGS) entry which is preliminary data.</text>
</comment>
<gene>
    <name evidence="1" type="ORF">C8046_17750</name>
</gene>
<dbReference type="Proteomes" id="UP000245166">
    <property type="component" value="Unassembled WGS sequence"/>
</dbReference>
<sequence length="360" mass="36035">MRLTISGLGAWPGDDALAAHQAVLGVLADAPSGIDGLPHLAVLPARGPWAAPIGRTLAMLESMPATLEPHGWRLASAPSGELERAGRTLRADVESYALAAAGHDGVAAVPVLGPLSLAASLWLPVGERVAADPTAVADLAGSLALGVARHLEDVAAATQRPVVLGRSRGDAHDDGAAADASTPAATIAGPVLLHEPLLGDVLAGRVSRFTGAGRLRPLDVGPVTEMLRSLVAAWAPHPCVVVVLPDAAALRVAAAAGPAAVALDVTQLDAAGWEALAEVVESGVGVWATSVPHRVPGGRGDPVAAARGVLDPWRSIGLGTESGELTLTARPGLGTLAPSEATASLRDTAQAALALAELLA</sequence>
<name>A0A2U1ZZ10_9MICO</name>
<organism evidence="1 2">
    <name type="scientific">Serinibacter arcticus</name>
    <dbReference type="NCBI Taxonomy" id="1655435"/>
    <lineage>
        <taxon>Bacteria</taxon>
        <taxon>Bacillati</taxon>
        <taxon>Actinomycetota</taxon>
        <taxon>Actinomycetes</taxon>
        <taxon>Micrococcales</taxon>
        <taxon>Beutenbergiaceae</taxon>
        <taxon>Serinibacter</taxon>
    </lineage>
</organism>
<evidence type="ECO:0000313" key="1">
    <source>
        <dbReference type="EMBL" id="PWD52211.1"/>
    </source>
</evidence>
<accession>A0A2U1ZZ10</accession>
<dbReference type="OrthoDB" id="5242426at2"/>
<proteinExistence type="predicted"/>
<dbReference type="AlphaFoldDB" id="A0A2U1ZZ10"/>
<keyword evidence="2" id="KW-1185">Reference proteome</keyword>